<evidence type="ECO:0000256" key="1">
    <source>
        <dbReference type="SAM" id="MobiDB-lite"/>
    </source>
</evidence>
<feature type="region of interest" description="Disordered" evidence="1">
    <location>
        <begin position="348"/>
        <end position="377"/>
    </location>
</feature>
<feature type="compositionally biased region" description="Polar residues" evidence="1">
    <location>
        <begin position="466"/>
        <end position="481"/>
    </location>
</feature>
<accession>A0A653DVG1</accession>
<name>A0A653DVG1_CALMS</name>
<feature type="region of interest" description="Disordered" evidence="1">
    <location>
        <begin position="27"/>
        <end position="75"/>
    </location>
</feature>
<evidence type="ECO:0000313" key="2">
    <source>
        <dbReference type="EMBL" id="VEN64203.1"/>
    </source>
</evidence>
<dbReference type="Proteomes" id="UP000410492">
    <property type="component" value="Unassembled WGS sequence"/>
</dbReference>
<feature type="compositionally biased region" description="Polar residues" evidence="1">
    <location>
        <begin position="348"/>
        <end position="363"/>
    </location>
</feature>
<keyword evidence="3" id="KW-1185">Reference proteome</keyword>
<feature type="compositionally biased region" description="Polar residues" evidence="1">
    <location>
        <begin position="28"/>
        <end position="44"/>
    </location>
</feature>
<dbReference type="EMBL" id="CAACVG010015168">
    <property type="protein sequence ID" value="VEN64203.1"/>
    <property type="molecule type" value="Genomic_DNA"/>
</dbReference>
<reference evidence="2 3" key="1">
    <citation type="submission" date="2019-01" db="EMBL/GenBank/DDBJ databases">
        <authorList>
            <person name="Sayadi A."/>
        </authorList>
    </citation>
    <scope>NUCLEOTIDE SEQUENCE [LARGE SCALE GENOMIC DNA]</scope>
</reference>
<feature type="compositionally biased region" description="Polar residues" evidence="1">
    <location>
        <begin position="177"/>
        <end position="191"/>
    </location>
</feature>
<feature type="compositionally biased region" description="Polar residues" evidence="1">
    <location>
        <begin position="55"/>
        <end position="71"/>
    </location>
</feature>
<organism evidence="2 3">
    <name type="scientific">Callosobruchus maculatus</name>
    <name type="common">Southern cowpea weevil</name>
    <name type="synonym">Pulse bruchid</name>
    <dbReference type="NCBI Taxonomy" id="64391"/>
    <lineage>
        <taxon>Eukaryota</taxon>
        <taxon>Metazoa</taxon>
        <taxon>Ecdysozoa</taxon>
        <taxon>Arthropoda</taxon>
        <taxon>Hexapoda</taxon>
        <taxon>Insecta</taxon>
        <taxon>Pterygota</taxon>
        <taxon>Neoptera</taxon>
        <taxon>Endopterygota</taxon>
        <taxon>Coleoptera</taxon>
        <taxon>Polyphaga</taxon>
        <taxon>Cucujiformia</taxon>
        <taxon>Chrysomeloidea</taxon>
        <taxon>Chrysomelidae</taxon>
        <taxon>Bruchinae</taxon>
        <taxon>Bruchini</taxon>
        <taxon>Callosobruchus</taxon>
    </lineage>
</organism>
<dbReference type="AlphaFoldDB" id="A0A653DVG1"/>
<feature type="compositionally biased region" description="Polar residues" evidence="1">
    <location>
        <begin position="400"/>
        <end position="453"/>
    </location>
</feature>
<proteinExistence type="predicted"/>
<feature type="non-terminal residue" evidence="2">
    <location>
        <position position="1"/>
    </location>
</feature>
<feature type="region of interest" description="Disordered" evidence="1">
    <location>
        <begin position="466"/>
        <end position="512"/>
    </location>
</feature>
<protein>
    <submittedName>
        <fullName evidence="2">Uncharacterized protein</fullName>
    </submittedName>
</protein>
<feature type="region of interest" description="Disordered" evidence="1">
    <location>
        <begin position="395"/>
        <end position="453"/>
    </location>
</feature>
<feature type="region of interest" description="Disordered" evidence="1">
    <location>
        <begin position="152"/>
        <end position="246"/>
    </location>
</feature>
<dbReference type="OrthoDB" id="10490359at2759"/>
<sequence length="634" mass="67700">QDISETTRTTPTSNTLEQLLDNFPCANASPSTRQNMAGNINSLGCTPRSGHMTPSFGTTSSPMHQPSNLNGSVDGRNAQEHIYAPLPNPTSMSPVHNAVSTQRVQSNVSTTSARQHGMKPATQQLLHSARPNQTAVPSPACCTICLPRNQISDHPVTNDPRKPHMYSKRSCPPHPTYASQSHSATSSNATPSRFAKQGGMIFSPSHQLSDHTRHIGASNTPRLSAGLSPAHISSPAHGPSDRTESTNRHVYAPTVLPNVSSVRVPNQNLHSVGMSPAHNYFVASPAHRLSDRAESAVPVHQSPAQRRDRNIQSVAMSHISPTQQTSNSADSINKTAYYDALLHSLLSQMPPSRSDTSSQNDSGVVSPARSSRVPETLHQTGSIAAELSQRLGTLAPKQPVTVQSRNASNQSPRISPLSSDLQLDTNGRSPAHQLGNQTSDQTAGSGFLSSATSSANNVQHAQLGTSAYSGSTTNSAASTPRISPDAPTGSLTTASSMFPHMDNESGKNMSASPLTASTPAHGTIAANTPGQLVIHLDDDENPDSTPVYAPMLFPQRYDQLSTSTASASPVSHVSDDAEVIDLTWIDDLDEERLEMEVDEMVKKEELEDDDDDEVVINNIDHFAVINDSQKYPPV</sequence>
<evidence type="ECO:0000313" key="3">
    <source>
        <dbReference type="Proteomes" id="UP000410492"/>
    </source>
</evidence>
<gene>
    <name evidence="2" type="ORF">CALMAC_LOCUS20790</name>
</gene>